<reference evidence="1 2" key="1">
    <citation type="submission" date="2011-01" db="EMBL/GenBank/DDBJ databases">
        <authorList>
            <person name="Durkin A.S."/>
            <person name="Madupu R."/>
            <person name="Torralba M."/>
            <person name="Gillis M."/>
            <person name="Methe B."/>
            <person name="Sutton G."/>
            <person name="Nelson K.E."/>
        </authorList>
    </citation>
    <scope>NUCLEOTIDE SEQUENCE [LARGE SCALE GENOMIC DNA]</scope>
    <source>
        <strain evidence="1 2">ACS-065-V-Col13</strain>
    </source>
</reference>
<gene>
    <name evidence="1" type="ORF">HMPREF9290_0463</name>
</gene>
<dbReference type="STRING" id="879305.HMPREF9290_0463"/>
<dbReference type="AlphaFoldDB" id="F0GTI2"/>
<keyword evidence="2" id="KW-1185">Reference proteome</keyword>
<name>F0GTI2_9FIRM</name>
<dbReference type="Proteomes" id="UP000005286">
    <property type="component" value="Unassembled WGS sequence"/>
</dbReference>
<dbReference type="EMBL" id="AEXM01000004">
    <property type="protein sequence ID" value="EGC82868.1"/>
    <property type="molecule type" value="Genomic_DNA"/>
</dbReference>
<proteinExistence type="predicted"/>
<dbReference type="SUPFAM" id="SSF109604">
    <property type="entry name" value="HD-domain/PDEase-like"/>
    <property type="match status" value="1"/>
</dbReference>
<dbReference type="Gene3D" id="1.10.3210.10">
    <property type="entry name" value="Hypothetical protein af1432"/>
    <property type="match status" value="1"/>
</dbReference>
<dbReference type="eggNOG" id="COG1418">
    <property type="taxonomic scope" value="Bacteria"/>
</dbReference>
<protein>
    <submittedName>
        <fullName evidence="1">Conserved domain protein</fullName>
    </submittedName>
</protein>
<dbReference type="PATRIC" id="fig|879305.3.peg.113"/>
<evidence type="ECO:0000313" key="1">
    <source>
        <dbReference type="EMBL" id="EGC82868.1"/>
    </source>
</evidence>
<evidence type="ECO:0000313" key="2">
    <source>
        <dbReference type="Proteomes" id="UP000005286"/>
    </source>
</evidence>
<sequence>MRVIDIFTQEDWVRTYDFYEDFTSSAYFDTLKKAYEDLNEDILFVSNIHGKDHIERVIFFAVLLSYAYELDATDTNILVNAASLHDTRRVNDGWDTEHGKRAALDSIGYANGICDSDKAILQGVIACHSCDDKLMDDTMKEFVEDESDMARAIRLAKFFKDADGLDRVRINHLDPAYLRNSYSKDLVDFAYEFYERF</sequence>
<accession>F0GTI2</accession>
<dbReference type="RefSeq" id="WP_004833880.1">
    <property type="nucleotide sequence ID" value="NZ_AEXM01000004.1"/>
</dbReference>
<organism evidence="1 2">
    <name type="scientific">Anaerococcus prevotii ACS-065-V-Col13</name>
    <dbReference type="NCBI Taxonomy" id="879305"/>
    <lineage>
        <taxon>Bacteria</taxon>
        <taxon>Bacillati</taxon>
        <taxon>Bacillota</taxon>
        <taxon>Tissierellia</taxon>
        <taxon>Tissierellales</taxon>
        <taxon>Peptoniphilaceae</taxon>
        <taxon>Anaerococcus</taxon>
    </lineage>
</organism>
<comment type="caution">
    <text evidence="1">The sequence shown here is derived from an EMBL/GenBank/DDBJ whole genome shotgun (WGS) entry which is preliminary data.</text>
</comment>